<dbReference type="PANTHER" id="PTHR16189">
    <property type="entry name" value="TRANSMEMBRANE PROTEIN 104-RELATED"/>
    <property type="match status" value="1"/>
</dbReference>
<feature type="transmembrane region" description="Helical" evidence="2">
    <location>
        <begin position="822"/>
        <end position="843"/>
    </location>
</feature>
<dbReference type="InParanoid" id="F4P677"/>
<evidence type="ECO:0000256" key="2">
    <source>
        <dbReference type="SAM" id="Phobius"/>
    </source>
</evidence>
<feature type="transmembrane region" description="Helical" evidence="2">
    <location>
        <begin position="233"/>
        <end position="251"/>
    </location>
</feature>
<evidence type="ECO:0000256" key="1">
    <source>
        <dbReference type="SAM" id="MobiDB-lite"/>
    </source>
</evidence>
<feature type="compositionally biased region" description="Polar residues" evidence="1">
    <location>
        <begin position="653"/>
        <end position="666"/>
    </location>
</feature>
<feature type="region of interest" description="Disordered" evidence="1">
    <location>
        <begin position="628"/>
        <end position="666"/>
    </location>
</feature>
<dbReference type="STRING" id="684364.F4P677"/>
<dbReference type="RefSeq" id="XP_006679922.1">
    <property type="nucleotide sequence ID" value="XM_006679859.1"/>
</dbReference>
<reference evidence="3 4" key="1">
    <citation type="submission" date="2009-12" db="EMBL/GenBank/DDBJ databases">
        <title>The draft genome of Batrachochytrium dendrobatidis.</title>
        <authorList>
            <consortium name="US DOE Joint Genome Institute (JGI-PGF)"/>
            <person name="Kuo A."/>
            <person name="Salamov A."/>
            <person name="Schmutz J."/>
            <person name="Lucas S."/>
            <person name="Pitluck S."/>
            <person name="Rosenblum E."/>
            <person name="Stajich J."/>
            <person name="Eisen M."/>
            <person name="Grigoriev I.V."/>
        </authorList>
    </citation>
    <scope>NUCLEOTIDE SEQUENCE [LARGE SCALE GENOMIC DNA]</scope>
    <source>
        <strain evidence="4">JAM81 / FGSC 10211</strain>
    </source>
</reference>
<feature type="transmembrane region" description="Helical" evidence="2">
    <location>
        <begin position="159"/>
        <end position="181"/>
    </location>
</feature>
<sequence length="846" mass="92531">MRFTGIVLLKTKKIGVIGALALIFNAASGPGVPFTASNFHSPGLLYTVLIYLFFTAISAFSALFIIEAMQAIPGNLHFQGSVEYATLINFYSGPWQHIVGQVFLYGALQSNAIQNIVLASQASDQLLVAIFGKSCGLAIDKAVTGWVCVSTSGDLPSPFGYTFMLFTLGFLIVMVMVIPFGVMNIDDNMGIQVGAFIVSIAILIQWCSSSIAIGLDAQKMPILASPSWSYGQVTGTVMLNLAITTIIPSWINLKRKDVNVQKVVWLSLSFVTGVFITFGVFLALGFNIGPSNNILPVLSSMGPPVILSKITVFLFAYVMLIPSIPVNLIISKGNLFQNKITSEGIATVLAYIVPWIVAIPLQTGVSLLSFQSWTSLIFVSVSNFIVPMMIYLKCHEFRRGYNRDRILTPKQRDLLKSIHDTSTTIKNFIDLPKKKKKRAHNRRNLALKNQSPKILEVPLSKHEDKSHSFKINTSESDHDESSIVATCPVGYPIVVESSTLDVGSASPSHIHLITTHQELPQRENSVWFKVSGPDNDEVSSESLQRKSFDGSVHEVPCVDPTSCTDSDDKIYLGESLDEILSSIHDETHDETHDTPHYLLMDVPDPDMEYLQETNMRLAQTTRRSTVASFFGTLGRQRKPNTARDSDQDEDSVHMSNLNPPTPQQLRASTLPRINSEADTADVFSPLTVDVKGNTLPTPILKFIPATLQSESSIALTPAQLLAAPGRSTRFLEPVINTTSELSDGFHTPIKSLQVNSAVSCHSTSTTSQSESMLGDEEGGSFVKGSAMAARLARAQTLPVNPQFKSPAFRSVPKWIPFRPKHVAWVILIITTLVTVSNGVLNFISPS</sequence>
<accession>F4P677</accession>
<feature type="transmembrane region" description="Helical" evidence="2">
    <location>
        <begin position="306"/>
        <end position="330"/>
    </location>
</feature>
<dbReference type="PANTHER" id="PTHR16189:SF3">
    <property type="entry name" value="AMINO ACID TRANSPORTER TRANSMEMBRANE DOMAIN-CONTAINING PROTEIN"/>
    <property type="match status" value="1"/>
</dbReference>
<feature type="transmembrane region" description="Helical" evidence="2">
    <location>
        <begin position="193"/>
        <end position="213"/>
    </location>
</feature>
<keyword evidence="2" id="KW-0812">Transmembrane</keyword>
<keyword evidence="2" id="KW-0472">Membrane</keyword>
<keyword evidence="2" id="KW-1133">Transmembrane helix</keyword>
<feature type="transmembrane region" description="Helical" evidence="2">
    <location>
        <begin position="373"/>
        <end position="392"/>
    </location>
</feature>
<keyword evidence="4" id="KW-1185">Reference proteome</keyword>
<name>F4P677_BATDJ</name>
<evidence type="ECO:0000313" key="4">
    <source>
        <dbReference type="Proteomes" id="UP000007241"/>
    </source>
</evidence>
<feature type="transmembrane region" description="Helical" evidence="2">
    <location>
        <begin position="263"/>
        <end position="286"/>
    </location>
</feature>
<dbReference type="HOGENOM" id="CLU_336789_0_0_1"/>
<protein>
    <recommendedName>
        <fullName evidence="5">Amino acid transporter transmembrane domain-containing protein</fullName>
    </recommendedName>
</protein>
<gene>
    <name evidence="3" type="ORF">BATDEDRAFT_25985</name>
</gene>
<dbReference type="Proteomes" id="UP000007241">
    <property type="component" value="Unassembled WGS sequence"/>
</dbReference>
<feature type="transmembrane region" description="Helical" evidence="2">
    <location>
        <begin position="342"/>
        <end position="361"/>
    </location>
</feature>
<dbReference type="OrthoDB" id="294541at2759"/>
<evidence type="ECO:0000313" key="3">
    <source>
        <dbReference type="EMBL" id="EGF79303.1"/>
    </source>
</evidence>
<dbReference type="EMBL" id="GL882886">
    <property type="protein sequence ID" value="EGF79303.1"/>
    <property type="molecule type" value="Genomic_DNA"/>
</dbReference>
<dbReference type="GeneID" id="18238922"/>
<dbReference type="AlphaFoldDB" id="F4P677"/>
<feature type="transmembrane region" description="Helical" evidence="2">
    <location>
        <begin position="44"/>
        <end position="66"/>
    </location>
</feature>
<evidence type="ECO:0008006" key="5">
    <source>
        <dbReference type="Google" id="ProtNLM"/>
    </source>
</evidence>
<proteinExistence type="predicted"/>
<organism evidence="3 4">
    <name type="scientific">Batrachochytrium dendrobatidis (strain JAM81 / FGSC 10211)</name>
    <name type="common">Frog chytrid fungus</name>
    <dbReference type="NCBI Taxonomy" id="684364"/>
    <lineage>
        <taxon>Eukaryota</taxon>
        <taxon>Fungi</taxon>
        <taxon>Fungi incertae sedis</taxon>
        <taxon>Chytridiomycota</taxon>
        <taxon>Chytridiomycota incertae sedis</taxon>
        <taxon>Chytridiomycetes</taxon>
        <taxon>Rhizophydiales</taxon>
        <taxon>Rhizophydiales incertae sedis</taxon>
        <taxon>Batrachochytrium</taxon>
    </lineage>
</organism>